<dbReference type="EMBL" id="NIOF01000031">
    <property type="protein sequence ID" value="OWQ82906.1"/>
    <property type="molecule type" value="Genomic_DNA"/>
</dbReference>
<comment type="subcellular location">
    <subcellularLocation>
        <location evidence="1 10">Cell outer membrane</location>
        <topology evidence="1 10">Multi-pass membrane protein</topology>
    </subcellularLocation>
</comment>
<comment type="caution">
    <text evidence="15">The sequence shown here is derived from an EMBL/GenBank/DDBJ whole genome shotgun (WGS) entry which is preliminary data.</text>
</comment>
<dbReference type="InterPro" id="IPR000531">
    <property type="entry name" value="Beta-barrel_TonB"/>
</dbReference>
<dbReference type="Gene3D" id="2.170.130.10">
    <property type="entry name" value="TonB-dependent receptor, plug domain"/>
    <property type="match status" value="1"/>
</dbReference>
<keyword evidence="7 10" id="KW-0472">Membrane</keyword>
<feature type="domain" description="TonB-dependent receptor-like beta-barrel" evidence="13">
    <location>
        <begin position="262"/>
        <end position="678"/>
    </location>
</feature>
<keyword evidence="9 10" id="KW-0998">Cell outer membrane</keyword>
<dbReference type="InterPro" id="IPR039426">
    <property type="entry name" value="TonB-dep_rcpt-like"/>
</dbReference>
<dbReference type="InterPro" id="IPR037066">
    <property type="entry name" value="Plug_dom_sf"/>
</dbReference>
<reference evidence="15 16" key="1">
    <citation type="journal article" date="2008" name="Int. J. Syst. Evol. Microbiol.">
        <title>Description of Roseateles aquatilis sp. nov. and Roseateles terrae sp. nov., in the class Betaproteobacteria, and emended description of the genus Roseateles.</title>
        <authorList>
            <person name="Gomila M."/>
            <person name="Bowien B."/>
            <person name="Falsen E."/>
            <person name="Moore E.R."/>
            <person name="Lalucat J."/>
        </authorList>
    </citation>
    <scope>NUCLEOTIDE SEQUENCE [LARGE SCALE GENOMIC DNA]</scope>
    <source>
        <strain evidence="15 16">CCUG 48205</strain>
    </source>
</reference>
<sequence>MQTNLKAVGAAIAALLSSATYAQNQNGATLAQNDVDRAPSVALSTVTVQGSRIKQLPVSAGALGARSDLETPFSTRQVDAEDLENRQVKSLGKIFANDPAVMSLGDTYSFNAYSINVRGIPLDDYNGYKINGLPFFMTTVELPVETFESVQLLKGASGFMYGFGAPGGIINFVTKKPTDKPLLALDVGYRSDGVFSEHVDAGGRVDDGRYGYRLNLTHEQGETYNGADVLRNSASLSLDARLAPSLTWTADAIYQSRRVKGGVQDFFVDDFVGAAIPQAPSGRKHLSAHENTFFNSNVFFVSTGLQWKIDPAWSAKIDVSRSQDRRRYSGQWMGLLNEAGDYTVYLNKAQGAATYEQAQALIEGSFATGGLQHQVTVGLAWQGLNKQTVPKSLYTPIGTQNLYTPVTPLTWSGSYDDSLQYHNYHSAQRAVFASDTLQFSEAWSLLAGLRYSDYGQTSYTTTGAVSNAYKKTPVSPTLALMYRPRPDTLVYASYVEALEQGSTVGTTYANADEVLAPIKSRQYELGVKHDGRRWGATASVFQIEHGAEYANARNYYVSDGQVRLRGVEANGHVDLPVGVRLDGGLAWTAGTYRETDASLVGNRVEGIPKWQASLGVSGALPGVDGLSANAELHYDKRLTLDANNRYELPGYSLVNLGLSYRTRLADHPVTLRAGVDNVFNRGYWGFLQSGYIFAGTPRTVGLNAKIEL</sequence>
<keyword evidence="4 10" id="KW-1134">Transmembrane beta strand</keyword>
<gene>
    <name evidence="15" type="ORF">CDN99_27755</name>
</gene>
<evidence type="ECO:0000313" key="15">
    <source>
        <dbReference type="EMBL" id="OWQ82906.1"/>
    </source>
</evidence>
<comment type="similarity">
    <text evidence="2 10 11">Belongs to the TonB-dependent receptor family.</text>
</comment>
<evidence type="ECO:0000256" key="2">
    <source>
        <dbReference type="ARBA" id="ARBA00009810"/>
    </source>
</evidence>
<dbReference type="PROSITE" id="PS52016">
    <property type="entry name" value="TONB_DEPENDENT_REC_3"/>
    <property type="match status" value="1"/>
</dbReference>
<evidence type="ECO:0000256" key="9">
    <source>
        <dbReference type="ARBA" id="ARBA00023237"/>
    </source>
</evidence>
<evidence type="ECO:0000256" key="3">
    <source>
        <dbReference type="ARBA" id="ARBA00022448"/>
    </source>
</evidence>
<dbReference type="InterPro" id="IPR010105">
    <property type="entry name" value="TonB_sidphr_rcpt"/>
</dbReference>
<dbReference type="InterPro" id="IPR036942">
    <property type="entry name" value="Beta-barrel_TonB_sf"/>
</dbReference>
<evidence type="ECO:0000256" key="6">
    <source>
        <dbReference type="ARBA" id="ARBA00023077"/>
    </source>
</evidence>
<evidence type="ECO:0000259" key="13">
    <source>
        <dbReference type="Pfam" id="PF00593"/>
    </source>
</evidence>
<dbReference type="RefSeq" id="WP_088388912.1">
    <property type="nucleotide sequence ID" value="NZ_NIOF01000031.1"/>
</dbReference>
<dbReference type="Pfam" id="PF00593">
    <property type="entry name" value="TonB_dep_Rec_b-barrel"/>
    <property type="match status" value="1"/>
</dbReference>
<evidence type="ECO:0000256" key="5">
    <source>
        <dbReference type="ARBA" id="ARBA00022692"/>
    </source>
</evidence>
<feature type="signal peptide" evidence="12">
    <location>
        <begin position="1"/>
        <end position="22"/>
    </location>
</feature>
<dbReference type="PANTHER" id="PTHR32552">
    <property type="entry name" value="FERRICHROME IRON RECEPTOR-RELATED"/>
    <property type="match status" value="1"/>
</dbReference>
<keyword evidence="8 15" id="KW-0675">Receptor</keyword>
<evidence type="ECO:0000313" key="16">
    <source>
        <dbReference type="Proteomes" id="UP000197468"/>
    </source>
</evidence>
<evidence type="ECO:0000256" key="7">
    <source>
        <dbReference type="ARBA" id="ARBA00023136"/>
    </source>
</evidence>
<evidence type="ECO:0000256" key="10">
    <source>
        <dbReference type="PROSITE-ProRule" id="PRU01360"/>
    </source>
</evidence>
<proteinExistence type="inferred from homology"/>
<dbReference type="NCBIfam" id="TIGR01783">
    <property type="entry name" value="TonB-siderophor"/>
    <property type="match status" value="1"/>
</dbReference>
<dbReference type="AlphaFoldDB" id="A0A2D0ALP0"/>
<accession>A0A2D0ALP0</accession>
<organism evidence="15 16">
    <name type="scientific">Roseateles aquatilis</name>
    <dbReference type="NCBI Taxonomy" id="431061"/>
    <lineage>
        <taxon>Bacteria</taxon>
        <taxon>Pseudomonadati</taxon>
        <taxon>Pseudomonadota</taxon>
        <taxon>Betaproteobacteria</taxon>
        <taxon>Burkholderiales</taxon>
        <taxon>Sphaerotilaceae</taxon>
        <taxon>Roseateles</taxon>
    </lineage>
</organism>
<keyword evidence="5 10" id="KW-0812">Transmembrane</keyword>
<evidence type="ECO:0000256" key="4">
    <source>
        <dbReference type="ARBA" id="ARBA00022452"/>
    </source>
</evidence>
<protein>
    <submittedName>
        <fullName evidence="15">TonB-dependent siderophore receptor</fullName>
    </submittedName>
</protein>
<keyword evidence="16" id="KW-1185">Reference proteome</keyword>
<dbReference type="GO" id="GO:0009279">
    <property type="term" value="C:cell outer membrane"/>
    <property type="evidence" value="ECO:0007669"/>
    <property type="project" value="UniProtKB-SubCell"/>
</dbReference>
<keyword evidence="3 10" id="KW-0813">Transport</keyword>
<dbReference type="InterPro" id="IPR012910">
    <property type="entry name" value="Plug_dom"/>
</dbReference>
<dbReference type="GO" id="GO:0015891">
    <property type="term" value="P:siderophore transport"/>
    <property type="evidence" value="ECO:0007669"/>
    <property type="project" value="InterPro"/>
</dbReference>
<evidence type="ECO:0000256" key="1">
    <source>
        <dbReference type="ARBA" id="ARBA00004571"/>
    </source>
</evidence>
<dbReference type="PANTHER" id="PTHR32552:SF82">
    <property type="entry name" value="FCUA PROTEIN"/>
    <property type="match status" value="1"/>
</dbReference>
<dbReference type="Gene3D" id="2.40.170.20">
    <property type="entry name" value="TonB-dependent receptor, beta-barrel domain"/>
    <property type="match status" value="1"/>
</dbReference>
<name>A0A2D0ALP0_9BURK</name>
<feature type="chain" id="PRO_5012022465" evidence="12">
    <location>
        <begin position="23"/>
        <end position="708"/>
    </location>
</feature>
<dbReference type="OrthoDB" id="5346107at2"/>
<feature type="domain" description="TonB-dependent receptor plug" evidence="14">
    <location>
        <begin position="69"/>
        <end position="169"/>
    </location>
</feature>
<evidence type="ECO:0000256" key="12">
    <source>
        <dbReference type="SAM" id="SignalP"/>
    </source>
</evidence>
<dbReference type="CDD" id="cd01347">
    <property type="entry name" value="ligand_gated_channel"/>
    <property type="match status" value="1"/>
</dbReference>
<keyword evidence="12" id="KW-0732">Signal</keyword>
<dbReference type="GO" id="GO:0038023">
    <property type="term" value="F:signaling receptor activity"/>
    <property type="evidence" value="ECO:0007669"/>
    <property type="project" value="InterPro"/>
</dbReference>
<dbReference type="SUPFAM" id="SSF56935">
    <property type="entry name" value="Porins"/>
    <property type="match status" value="1"/>
</dbReference>
<dbReference type="Proteomes" id="UP000197468">
    <property type="component" value="Unassembled WGS sequence"/>
</dbReference>
<evidence type="ECO:0000259" key="14">
    <source>
        <dbReference type="Pfam" id="PF07715"/>
    </source>
</evidence>
<dbReference type="Pfam" id="PF07715">
    <property type="entry name" value="Plug"/>
    <property type="match status" value="1"/>
</dbReference>
<dbReference type="GO" id="GO:0015344">
    <property type="term" value="F:siderophore uptake transmembrane transporter activity"/>
    <property type="evidence" value="ECO:0007669"/>
    <property type="project" value="TreeGrafter"/>
</dbReference>
<evidence type="ECO:0000256" key="8">
    <source>
        <dbReference type="ARBA" id="ARBA00023170"/>
    </source>
</evidence>
<evidence type="ECO:0000256" key="11">
    <source>
        <dbReference type="RuleBase" id="RU003357"/>
    </source>
</evidence>
<keyword evidence="6 11" id="KW-0798">TonB box</keyword>